<keyword evidence="2" id="KW-1185">Reference proteome</keyword>
<protein>
    <submittedName>
        <fullName evidence="1">Uncharacterized protein</fullName>
    </submittedName>
</protein>
<evidence type="ECO:0000313" key="1">
    <source>
        <dbReference type="EMBL" id="MFD1048580.1"/>
    </source>
</evidence>
<dbReference type="Gene3D" id="3.40.462.20">
    <property type="match status" value="1"/>
</dbReference>
<dbReference type="Proteomes" id="UP001597045">
    <property type="component" value="Unassembled WGS sequence"/>
</dbReference>
<organism evidence="1 2">
    <name type="scientific">Kibdelosporangium lantanae</name>
    <dbReference type="NCBI Taxonomy" id="1497396"/>
    <lineage>
        <taxon>Bacteria</taxon>
        <taxon>Bacillati</taxon>
        <taxon>Actinomycetota</taxon>
        <taxon>Actinomycetes</taxon>
        <taxon>Pseudonocardiales</taxon>
        <taxon>Pseudonocardiaceae</taxon>
        <taxon>Kibdelosporangium</taxon>
    </lineage>
</organism>
<feature type="non-terminal residue" evidence="1">
    <location>
        <position position="99"/>
    </location>
</feature>
<name>A0ABW3MHN1_9PSEU</name>
<reference evidence="2" key="1">
    <citation type="journal article" date="2019" name="Int. J. Syst. Evol. Microbiol.">
        <title>The Global Catalogue of Microorganisms (GCM) 10K type strain sequencing project: providing services to taxonomists for standard genome sequencing and annotation.</title>
        <authorList>
            <consortium name="The Broad Institute Genomics Platform"/>
            <consortium name="The Broad Institute Genome Sequencing Center for Infectious Disease"/>
            <person name="Wu L."/>
            <person name="Ma J."/>
        </authorList>
    </citation>
    <scope>NUCLEOTIDE SEQUENCE [LARGE SCALE GENOMIC DNA]</scope>
    <source>
        <strain evidence="2">JCM 31486</strain>
    </source>
</reference>
<evidence type="ECO:0000313" key="2">
    <source>
        <dbReference type="Proteomes" id="UP001597045"/>
    </source>
</evidence>
<sequence>MRDLDFFVNLVITGGSPPTCRVGGCFVGSVGALNSLLAGFKPSVKSTSRFVQGKSYLDAMKYLNSNPMQAALTVAKETKLPAEVVYLYNGPNGMVTFDT</sequence>
<gene>
    <name evidence="1" type="ORF">ACFQ1S_25140</name>
</gene>
<accession>A0ABW3MHN1</accession>
<dbReference type="EMBL" id="JBHTIS010001677">
    <property type="protein sequence ID" value="MFD1048580.1"/>
    <property type="molecule type" value="Genomic_DNA"/>
</dbReference>
<proteinExistence type="predicted"/>
<comment type="caution">
    <text evidence="1">The sequence shown here is derived from an EMBL/GenBank/DDBJ whole genome shotgun (WGS) entry which is preliminary data.</text>
</comment>